<keyword evidence="10" id="KW-1185">Reference proteome</keyword>
<evidence type="ECO:0000256" key="7">
    <source>
        <dbReference type="SAM" id="Phobius"/>
    </source>
</evidence>
<feature type="transmembrane region" description="Helical" evidence="7">
    <location>
        <begin position="265"/>
        <end position="282"/>
    </location>
</feature>
<keyword evidence="6 7" id="KW-0472">Membrane</keyword>
<dbReference type="Proteomes" id="UP000245488">
    <property type="component" value="Chromosome"/>
</dbReference>
<gene>
    <name evidence="9" type="ORF">CPT75_03815</name>
</gene>
<dbReference type="PANTHER" id="PTHR40074">
    <property type="entry name" value="O-ACETYLTRANSFERASE WECH"/>
    <property type="match status" value="1"/>
</dbReference>
<evidence type="ECO:0000256" key="4">
    <source>
        <dbReference type="ARBA" id="ARBA00022692"/>
    </source>
</evidence>
<feature type="transmembrane region" description="Helical" evidence="7">
    <location>
        <begin position="64"/>
        <end position="81"/>
    </location>
</feature>
<evidence type="ECO:0000313" key="9">
    <source>
        <dbReference type="EMBL" id="PWT26308.1"/>
    </source>
</evidence>
<evidence type="ECO:0000313" key="10">
    <source>
        <dbReference type="Proteomes" id="UP000245488"/>
    </source>
</evidence>
<keyword evidence="5 7" id="KW-1133">Transmembrane helix</keyword>
<keyword evidence="4 7" id="KW-0812">Transmembrane</keyword>
<evidence type="ECO:0000256" key="1">
    <source>
        <dbReference type="ARBA" id="ARBA00004651"/>
    </source>
</evidence>
<evidence type="ECO:0000256" key="3">
    <source>
        <dbReference type="ARBA" id="ARBA00022475"/>
    </source>
</evidence>
<evidence type="ECO:0000256" key="2">
    <source>
        <dbReference type="ARBA" id="ARBA00007400"/>
    </source>
</evidence>
<dbReference type="Pfam" id="PF01757">
    <property type="entry name" value="Acyl_transf_3"/>
    <property type="match status" value="1"/>
</dbReference>
<dbReference type="AlphaFoldDB" id="A0A317FXB7"/>
<feature type="transmembrane region" description="Helical" evidence="7">
    <location>
        <begin position="134"/>
        <end position="157"/>
    </location>
</feature>
<reference evidence="9 10" key="1">
    <citation type="submission" date="2017-09" db="EMBL/GenBank/DDBJ databases">
        <title>High-quality draft genome sequence of Butyrivibrio fibrisolvens INBov1, isolated from cow rumen.</title>
        <authorList>
            <person name="Rodriguez Hernaez J."/>
            <person name="Rivarola M."/>
            <person name="Paniego N."/>
            <person name="Cravero S."/>
            <person name="Ceron Cucchi M."/>
            <person name="Martinez M.C."/>
        </authorList>
    </citation>
    <scope>NUCLEOTIDE SEQUENCE [LARGE SCALE GENOMIC DNA]</scope>
    <source>
        <strain evidence="9 10">INBov1</strain>
    </source>
</reference>
<feature type="transmembrane region" description="Helical" evidence="7">
    <location>
        <begin position="206"/>
        <end position="224"/>
    </location>
</feature>
<dbReference type="PANTHER" id="PTHR40074:SF2">
    <property type="entry name" value="O-ACETYLTRANSFERASE WECH"/>
    <property type="match status" value="1"/>
</dbReference>
<feature type="transmembrane region" description="Helical" evidence="7">
    <location>
        <begin position="177"/>
        <end position="194"/>
    </location>
</feature>
<organism evidence="9 10">
    <name type="scientific">Butyrivibrio fibrisolvens</name>
    <dbReference type="NCBI Taxonomy" id="831"/>
    <lineage>
        <taxon>Bacteria</taxon>
        <taxon>Bacillati</taxon>
        <taxon>Bacillota</taxon>
        <taxon>Clostridia</taxon>
        <taxon>Lachnospirales</taxon>
        <taxon>Lachnospiraceae</taxon>
        <taxon>Butyrivibrio</taxon>
    </lineage>
</organism>
<name>A0A317FXB7_BUTFI</name>
<protein>
    <recommendedName>
        <fullName evidence="8">Acyltransferase 3 domain-containing protein</fullName>
    </recommendedName>
</protein>
<feature type="transmembrane region" description="Helical" evidence="7">
    <location>
        <begin position="294"/>
        <end position="315"/>
    </location>
</feature>
<feature type="transmembrane region" description="Helical" evidence="7">
    <location>
        <begin position="236"/>
        <end position="253"/>
    </location>
</feature>
<feature type="domain" description="Acyltransferase 3" evidence="8">
    <location>
        <begin position="60"/>
        <end position="390"/>
    </location>
</feature>
<dbReference type="EMBL" id="NXNG01000001">
    <property type="protein sequence ID" value="PWT26308.1"/>
    <property type="molecule type" value="Genomic_DNA"/>
</dbReference>
<feature type="transmembrane region" description="Helical" evidence="7">
    <location>
        <begin position="327"/>
        <end position="345"/>
    </location>
</feature>
<comment type="similarity">
    <text evidence="2">Belongs to the acyltransferase 3 family.</text>
</comment>
<sequence>MAERHLLSSRTDFRLLKSVIWFIELKMAKLLRSADKKGFVVLKDTLKMGEDFMTTRKRDANFEILRVIAILMVLTLHYLSHTDLLLKTGEKATNLQLVGQFIESFCIVAVNVWVLISGYFLSKSDFKLTRILQLIAEVYFYTLLVTFAMQVVNTANVARTDRIFKTTQFLFPISSEHYSFATAYILLYVIAPILNKGVLYLTRKQLKASIIGLLIMFCFIKSIIPVNFPTDMMGYNLDWYICLYLIAAYIRKYNVRIVNSPKTSVLLYVGASVLSFAVAVFFHELNYKTGRFIYYSGVTFHYNFILCLIGALGLFSTFRYIKVKEGYVAKFARLLAPFSFGIYLLHEHLEIRDRWVEWMKGIYGNVPATIPGMAGHLISCILTLFVSCVFVDWIRSVIFEFVERVCANTKFWKKLMDIDKELKADEK</sequence>
<proteinExistence type="inferred from homology"/>
<feature type="transmembrane region" description="Helical" evidence="7">
    <location>
        <begin position="101"/>
        <end position="122"/>
    </location>
</feature>
<comment type="caution">
    <text evidence="9">The sequence shown here is derived from an EMBL/GenBank/DDBJ whole genome shotgun (WGS) entry which is preliminary data.</text>
</comment>
<dbReference type="InterPro" id="IPR002656">
    <property type="entry name" value="Acyl_transf_3_dom"/>
</dbReference>
<evidence type="ECO:0000256" key="5">
    <source>
        <dbReference type="ARBA" id="ARBA00022989"/>
    </source>
</evidence>
<keyword evidence="3" id="KW-1003">Cell membrane</keyword>
<evidence type="ECO:0000256" key="6">
    <source>
        <dbReference type="ARBA" id="ARBA00023136"/>
    </source>
</evidence>
<dbReference type="GO" id="GO:0009246">
    <property type="term" value="P:enterobacterial common antigen biosynthetic process"/>
    <property type="evidence" value="ECO:0007669"/>
    <property type="project" value="TreeGrafter"/>
</dbReference>
<feature type="transmembrane region" description="Helical" evidence="7">
    <location>
        <begin position="373"/>
        <end position="394"/>
    </location>
</feature>
<accession>A0A317FXB7</accession>
<comment type="subcellular location">
    <subcellularLocation>
        <location evidence="1">Cell membrane</location>
        <topology evidence="1">Multi-pass membrane protein</topology>
    </subcellularLocation>
</comment>
<dbReference type="GO" id="GO:0016413">
    <property type="term" value="F:O-acetyltransferase activity"/>
    <property type="evidence" value="ECO:0007669"/>
    <property type="project" value="TreeGrafter"/>
</dbReference>
<evidence type="ECO:0000259" key="8">
    <source>
        <dbReference type="Pfam" id="PF01757"/>
    </source>
</evidence>
<dbReference type="GO" id="GO:0005886">
    <property type="term" value="C:plasma membrane"/>
    <property type="evidence" value="ECO:0007669"/>
    <property type="project" value="UniProtKB-SubCell"/>
</dbReference>